<dbReference type="AlphaFoldDB" id="A0A150LFY9"/>
<dbReference type="STRING" id="301148.B4135_3265"/>
<reference evidence="9 10" key="1">
    <citation type="submission" date="2016-01" db="EMBL/GenBank/DDBJ databases">
        <title>Draft Genome Sequences of Seven Thermophilic Sporeformers Isolated from Foods.</title>
        <authorList>
            <person name="Berendsen E.M."/>
            <person name="Wells-Bennik M.H."/>
            <person name="Krawcyk A.O."/>
            <person name="De Jong A."/>
            <person name="Holsappel S."/>
            <person name="Eijlander R.T."/>
            <person name="Kuipers O.P."/>
        </authorList>
    </citation>
    <scope>NUCLEOTIDE SEQUENCE [LARGE SCALE GENOMIC DNA]</scope>
    <source>
        <strain evidence="9 10">B4135</strain>
    </source>
</reference>
<dbReference type="PROSITE" id="PS00397">
    <property type="entry name" value="RECOMBINASES_1"/>
    <property type="match status" value="1"/>
</dbReference>
<organism evidence="9 10">
    <name type="scientific">Caldibacillus debilis</name>
    <dbReference type="NCBI Taxonomy" id="301148"/>
    <lineage>
        <taxon>Bacteria</taxon>
        <taxon>Bacillati</taxon>
        <taxon>Bacillota</taxon>
        <taxon>Bacilli</taxon>
        <taxon>Bacillales</taxon>
        <taxon>Bacillaceae</taxon>
        <taxon>Caldibacillus</taxon>
    </lineage>
</organism>
<dbReference type="SUPFAM" id="SSF53041">
    <property type="entry name" value="Resolvase-like"/>
    <property type="match status" value="1"/>
</dbReference>
<dbReference type="Pfam" id="PF07508">
    <property type="entry name" value="Recombinase"/>
    <property type="match status" value="1"/>
</dbReference>
<dbReference type="PROSITE" id="PS51736">
    <property type="entry name" value="RECOMBINASES_3"/>
    <property type="match status" value="1"/>
</dbReference>
<evidence type="ECO:0008006" key="11">
    <source>
        <dbReference type="Google" id="ProtNLM"/>
    </source>
</evidence>
<dbReference type="Gene3D" id="3.90.1750.20">
    <property type="entry name" value="Putative Large Serine Recombinase, Chain B, Domain 2"/>
    <property type="match status" value="1"/>
</dbReference>
<dbReference type="Gene3D" id="3.40.50.1390">
    <property type="entry name" value="Resolvase, N-terminal catalytic domain"/>
    <property type="match status" value="1"/>
</dbReference>
<dbReference type="Pfam" id="PF13408">
    <property type="entry name" value="Zn_ribbon_recom"/>
    <property type="match status" value="1"/>
</dbReference>
<keyword evidence="6" id="KW-0175">Coiled coil</keyword>
<evidence type="ECO:0000313" key="10">
    <source>
        <dbReference type="Proteomes" id="UP000075683"/>
    </source>
</evidence>
<dbReference type="EMBL" id="LQYT01000113">
    <property type="protein sequence ID" value="KYD11150.1"/>
    <property type="molecule type" value="Genomic_DNA"/>
</dbReference>
<accession>A0A150LFY9</accession>
<dbReference type="SMART" id="SM00857">
    <property type="entry name" value="Resolvase"/>
    <property type="match status" value="1"/>
</dbReference>
<sequence length="500" mass="59116">MIGIYVRVSTDEQAKRGYSIRDQIEKCRAKADSDEIMEYVDDGCSGEFLDRPALNRLREDVKKGLIHKVICYDPDRLSRKLMNQLMITEEIEKRAELIFVNGEYAKTPEGMLFYQMRGAIAEFEKAKITERMSNGRRQKAKQGKIVKDPKIYGYRYNKETCRLEIYEPEAKVVRLIFDLFTRPNGRVKGINGIAHYLTDQKIPTKKGKHVWHRQVVRQILRNEAYIGRFYHNRWNTEGILQNKHLPDEEKIAVKERPREEWIEIPCPAIIDGMTFSHAQKLLQESRRRWAKQSKHNYLLSGLPRCGKCGNTMTGVYVKNWAKYERMYIDRKNTAGAKHPGCGRRVKAEGLEKEVWERIRNWLNHPAEITAAGESEMIKQSSFEEEEIERIRSEIEKTKEGRKRLLKLFADGLDISETEIRESLEELKEREEELEKRLREWEAVKKQEENQLLSQRIYQDAVHFYLNKGENELTFEDKRSLIRMVVREIIVFEDHIEIKTF</sequence>
<evidence type="ECO:0000256" key="2">
    <source>
        <dbReference type="ARBA" id="ARBA00023125"/>
    </source>
</evidence>
<dbReference type="InterPro" id="IPR050639">
    <property type="entry name" value="SSR_resolvase"/>
</dbReference>
<evidence type="ECO:0000256" key="6">
    <source>
        <dbReference type="SAM" id="Coils"/>
    </source>
</evidence>
<keyword evidence="1" id="KW-0229">DNA integration</keyword>
<dbReference type="PATRIC" id="fig|301148.3.peg.1232"/>
<evidence type="ECO:0000313" key="9">
    <source>
        <dbReference type="EMBL" id="KYD11150.1"/>
    </source>
</evidence>
<evidence type="ECO:0000256" key="3">
    <source>
        <dbReference type="ARBA" id="ARBA00023172"/>
    </source>
</evidence>
<dbReference type="OrthoDB" id="9811097at2"/>
<evidence type="ECO:0000256" key="4">
    <source>
        <dbReference type="PIRSR" id="PIRSR606118-50"/>
    </source>
</evidence>
<dbReference type="CDD" id="cd00338">
    <property type="entry name" value="Ser_Recombinase"/>
    <property type="match status" value="1"/>
</dbReference>
<dbReference type="InterPro" id="IPR006119">
    <property type="entry name" value="Resolv_N"/>
</dbReference>
<dbReference type="Pfam" id="PF00239">
    <property type="entry name" value="Resolvase"/>
    <property type="match status" value="1"/>
</dbReference>
<dbReference type="PROSITE" id="PS51737">
    <property type="entry name" value="RECOMBINASE_DNA_BIND"/>
    <property type="match status" value="1"/>
</dbReference>
<dbReference type="InterPro" id="IPR011109">
    <property type="entry name" value="DNA_bind_recombinase_dom"/>
</dbReference>
<evidence type="ECO:0000256" key="5">
    <source>
        <dbReference type="PROSITE-ProRule" id="PRU10137"/>
    </source>
</evidence>
<dbReference type="InterPro" id="IPR038109">
    <property type="entry name" value="DNA_bind_recomb_sf"/>
</dbReference>
<dbReference type="InterPro" id="IPR025827">
    <property type="entry name" value="Zn_ribbon_recom_dom"/>
</dbReference>
<keyword evidence="3" id="KW-0233">DNA recombination</keyword>
<feature type="domain" description="Resolvase/invertase-type recombinase catalytic" evidence="7">
    <location>
        <begin position="1"/>
        <end position="143"/>
    </location>
</feature>
<dbReference type="InterPro" id="IPR006118">
    <property type="entry name" value="Recombinase_CS"/>
</dbReference>
<dbReference type="Proteomes" id="UP000075683">
    <property type="component" value="Unassembled WGS sequence"/>
</dbReference>
<dbReference type="GO" id="GO:0015074">
    <property type="term" value="P:DNA integration"/>
    <property type="evidence" value="ECO:0007669"/>
    <property type="project" value="UniProtKB-KW"/>
</dbReference>
<dbReference type="InterPro" id="IPR036162">
    <property type="entry name" value="Resolvase-like_N_sf"/>
</dbReference>
<keyword evidence="2" id="KW-0238">DNA-binding</keyword>
<feature type="coiled-coil region" evidence="6">
    <location>
        <begin position="387"/>
        <end position="450"/>
    </location>
</feature>
<feature type="active site" description="O-(5'-phospho-DNA)-serine intermediate" evidence="4 5">
    <location>
        <position position="9"/>
    </location>
</feature>
<evidence type="ECO:0000256" key="1">
    <source>
        <dbReference type="ARBA" id="ARBA00022908"/>
    </source>
</evidence>
<evidence type="ECO:0000259" key="7">
    <source>
        <dbReference type="PROSITE" id="PS51736"/>
    </source>
</evidence>
<dbReference type="PANTHER" id="PTHR30461:SF23">
    <property type="entry name" value="DNA RECOMBINASE-RELATED"/>
    <property type="match status" value="1"/>
</dbReference>
<dbReference type="PANTHER" id="PTHR30461">
    <property type="entry name" value="DNA-INVERTASE FROM LAMBDOID PROPHAGE"/>
    <property type="match status" value="1"/>
</dbReference>
<name>A0A150LFY9_9BACI</name>
<gene>
    <name evidence="9" type="ORF">B4135_3265</name>
</gene>
<dbReference type="GO" id="GO:0000150">
    <property type="term" value="F:DNA strand exchange activity"/>
    <property type="evidence" value="ECO:0007669"/>
    <property type="project" value="InterPro"/>
</dbReference>
<protein>
    <recommendedName>
        <fullName evidence="11">Recombinase family protein</fullName>
    </recommendedName>
</protein>
<dbReference type="GO" id="GO:0003677">
    <property type="term" value="F:DNA binding"/>
    <property type="evidence" value="ECO:0007669"/>
    <property type="project" value="UniProtKB-KW"/>
</dbReference>
<proteinExistence type="predicted"/>
<evidence type="ECO:0000259" key="8">
    <source>
        <dbReference type="PROSITE" id="PS51737"/>
    </source>
</evidence>
<dbReference type="RefSeq" id="WP_061569664.1">
    <property type="nucleotide sequence ID" value="NZ_LQYT01000113.1"/>
</dbReference>
<feature type="domain" description="Recombinase" evidence="8">
    <location>
        <begin position="151"/>
        <end position="288"/>
    </location>
</feature>
<comment type="caution">
    <text evidence="9">The sequence shown here is derived from an EMBL/GenBank/DDBJ whole genome shotgun (WGS) entry which is preliminary data.</text>
</comment>